<proteinExistence type="inferred from homology"/>
<dbReference type="InterPro" id="IPR051683">
    <property type="entry name" value="Enoyl-CoA_Hydratase/Isomerase"/>
</dbReference>
<dbReference type="InterPro" id="IPR029045">
    <property type="entry name" value="ClpP/crotonase-like_dom_sf"/>
</dbReference>
<organism evidence="2 3">
    <name type="scientific">Algimonas ampicilliniresistens</name>
    <dbReference type="NCBI Taxonomy" id="1298735"/>
    <lineage>
        <taxon>Bacteria</taxon>
        <taxon>Pseudomonadati</taxon>
        <taxon>Pseudomonadota</taxon>
        <taxon>Alphaproteobacteria</taxon>
        <taxon>Maricaulales</taxon>
        <taxon>Robiginitomaculaceae</taxon>
        <taxon>Algimonas</taxon>
    </lineage>
</organism>
<dbReference type="Gene3D" id="3.90.226.10">
    <property type="entry name" value="2-enoyl-CoA Hydratase, Chain A, domain 1"/>
    <property type="match status" value="1"/>
</dbReference>
<protein>
    <submittedName>
        <fullName evidence="2">Isohexenylglutaconyl-CoA hydratase</fullName>
    </submittedName>
</protein>
<evidence type="ECO:0000313" key="3">
    <source>
        <dbReference type="Proteomes" id="UP001161391"/>
    </source>
</evidence>
<reference evidence="2" key="1">
    <citation type="journal article" date="2014" name="Int. J. Syst. Evol. Microbiol.">
        <title>Complete genome of a new Firmicutes species belonging to the dominant human colonic microbiota ('Ruminococcus bicirculans') reveals two chromosomes and a selective capacity to utilize plant glucans.</title>
        <authorList>
            <consortium name="NISC Comparative Sequencing Program"/>
            <person name="Wegmann U."/>
            <person name="Louis P."/>
            <person name="Goesmann A."/>
            <person name="Henrissat B."/>
            <person name="Duncan S.H."/>
            <person name="Flint H.J."/>
        </authorList>
    </citation>
    <scope>NUCLEOTIDE SEQUENCE</scope>
    <source>
        <strain evidence="2">NBRC 108219</strain>
    </source>
</reference>
<evidence type="ECO:0000256" key="1">
    <source>
        <dbReference type="ARBA" id="ARBA00005254"/>
    </source>
</evidence>
<dbReference type="InterPro" id="IPR014748">
    <property type="entry name" value="Enoyl-CoA_hydra_C"/>
</dbReference>
<dbReference type="Gene3D" id="1.10.12.10">
    <property type="entry name" value="Lyase 2-enoyl-coa Hydratase, Chain A, domain 2"/>
    <property type="match status" value="1"/>
</dbReference>
<dbReference type="Pfam" id="PF00378">
    <property type="entry name" value="ECH_1"/>
    <property type="match status" value="1"/>
</dbReference>
<evidence type="ECO:0000313" key="2">
    <source>
        <dbReference type="EMBL" id="GLQ25080.1"/>
    </source>
</evidence>
<comment type="similarity">
    <text evidence="1">Belongs to the enoyl-CoA hydratase/isomerase family.</text>
</comment>
<keyword evidence="3" id="KW-1185">Reference proteome</keyword>
<sequence length="258" mass="27665">MDTIEIERDAGWATIWLNRPERRNAMNDLMIDELMATFTALELDMTVRGVTMRGRGGFFCAGGDLNSFQVYQSDEKTLAETAAFNRRIGTMLDAFNHLPKPTLVLVEGAAIAGGLGLMCCADVIATTPDAKFSLTETMIGIPPAQIAPFVVARVGLSTARRIMLTGARFDGTEAHALGLADYATDDLDAVQASVRRGVRKCAPGANAATKALILSSTTLSRDDALDRAADSFAACLRSDEGREGVASFLEKRKPNWAG</sequence>
<dbReference type="InterPro" id="IPR001753">
    <property type="entry name" value="Enoyl-CoA_hydra/iso"/>
</dbReference>
<dbReference type="RefSeq" id="WP_284392226.1">
    <property type="nucleotide sequence ID" value="NZ_BSNK01000002.1"/>
</dbReference>
<name>A0ABQ5VCB2_9PROT</name>
<dbReference type="PANTHER" id="PTHR42964">
    <property type="entry name" value="ENOYL-COA HYDRATASE"/>
    <property type="match status" value="1"/>
</dbReference>
<reference evidence="2" key="2">
    <citation type="submission" date="2023-01" db="EMBL/GenBank/DDBJ databases">
        <title>Draft genome sequence of Algimonas ampicilliniresistens strain NBRC 108219.</title>
        <authorList>
            <person name="Sun Q."/>
            <person name="Mori K."/>
        </authorList>
    </citation>
    <scope>NUCLEOTIDE SEQUENCE</scope>
    <source>
        <strain evidence="2">NBRC 108219</strain>
    </source>
</reference>
<dbReference type="Proteomes" id="UP001161391">
    <property type="component" value="Unassembled WGS sequence"/>
</dbReference>
<dbReference type="EMBL" id="BSNK01000002">
    <property type="protein sequence ID" value="GLQ25080.1"/>
    <property type="molecule type" value="Genomic_DNA"/>
</dbReference>
<dbReference type="CDD" id="cd06558">
    <property type="entry name" value="crotonase-like"/>
    <property type="match status" value="1"/>
</dbReference>
<comment type="caution">
    <text evidence="2">The sequence shown here is derived from an EMBL/GenBank/DDBJ whole genome shotgun (WGS) entry which is preliminary data.</text>
</comment>
<dbReference type="SUPFAM" id="SSF52096">
    <property type="entry name" value="ClpP/crotonase"/>
    <property type="match status" value="1"/>
</dbReference>
<gene>
    <name evidence="2" type="primary">atuE</name>
    <name evidence="2" type="ORF">GCM10007853_29540</name>
</gene>
<dbReference type="PANTHER" id="PTHR42964:SF1">
    <property type="entry name" value="POLYKETIDE BIOSYNTHESIS ENOYL-COA HYDRATASE PKSH-RELATED"/>
    <property type="match status" value="1"/>
</dbReference>
<accession>A0ABQ5VCB2</accession>